<proteinExistence type="predicted"/>
<feature type="transmembrane region" description="Helical" evidence="1">
    <location>
        <begin position="22"/>
        <end position="43"/>
    </location>
</feature>
<protein>
    <submittedName>
        <fullName evidence="2">Peptidase M50B-like protein</fullName>
    </submittedName>
</protein>
<organism evidence="2 3">
    <name type="scientific">Lapillicoccus jejuensis</name>
    <dbReference type="NCBI Taxonomy" id="402171"/>
    <lineage>
        <taxon>Bacteria</taxon>
        <taxon>Bacillati</taxon>
        <taxon>Actinomycetota</taxon>
        <taxon>Actinomycetes</taxon>
        <taxon>Micrococcales</taxon>
        <taxon>Intrasporangiaceae</taxon>
        <taxon>Lapillicoccus</taxon>
    </lineage>
</organism>
<evidence type="ECO:0000313" key="3">
    <source>
        <dbReference type="Proteomes" id="UP000317893"/>
    </source>
</evidence>
<dbReference type="Proteomes" id="UP000317893">
    <property type="component" value="Unassembled WGS sequence"/>
</dbReference>
<name>A0A542DYT7_9MICO</name>
<dbReference type="Pfam" id="PF13398">
    <property type="entry name" value="Peptidase_M50B"/>
    <property type="match status" value="1"/>
</dbReference>
<evidence type="ECO:0000256" key="1">
    <source>
        <dbReference type="SAM" id="Phobius"/>
    </source>
</evidence>
<feature type="transmembrane region" description="Helical" evidence="1">
    <location>
        <begin position="221"/>
        <end position="241"/>
    </location>
</feature>
<keyword evidence="1" id="KW-0472">Membrane</keyword>
<gene>
    <name evidence="2" type="ORF">FB458_1344</name>
</gene>
<feature type="transmembrane region" description="Helical" evidence="1">
    <location>
        <begin position="119"/>
        <end position="136"/>
    </location>
</feature>
<keyword evidence="1" id="KW-0812">Transmembrane</keyword>
<dbReference type="InterPro" id="IPR049500">
    <property type="entry name" value="Peptidase_M50B-like"/>
</dbReference>
<dbReference type="RefSeq" id="WP_246061095.1">
    <property type="nucleotide sequence ID" value="NZ_BAAAPR010000002.1"/>
</dbReference>
<sequence>MLAELGARLAPVPAGALARPEVTTALLLALVLGVVVVAVDPVWRVARLGVTLVHELGHAGVGLLCGRRFTGFVLRGDMSGEAVTRGPARGAGRVLTTAAGYPAPAVVALVLVAAAARGWAAAVLGAVVAALVVALVRVRSALTLAVVLAVLAGAASLWWWRDDVRQAQVLTGLGLVLLVGAWRHLAAVRPRATPSLRRRERGDRGSDPAVLAELTHVPAPVWWAVLVLVTAGCTLGVLVTLRPLVTSSP</sequence>
<accession>A0A542DYT7</accession>
<feature type="transmembrane region" description="Helical" evidence="1">
    <location>
        <begin position="94"/>
        <end position="113"/>
    </location>
</feature>
<keyword evidence="1" id="KW-1133">Transmembrane helix</keyword>
<feature type="transmembrane region" description="Helical" evidence="1">
    <location>
        <begin position="141"/>
        <end position="160"/>
    </location>
</feature>
<dbReference type="EMBL" id="VFMN01000001">
    <property type="protein sequence ID" value="TQJ08260.1"/>
    <property type="molecule type" value="Genomic_DNA"/>
</dbReference>
<comment type="caution">
    <text evidence="2">The sequence shown here is derived from an EMBL/GenBank/DDBJ whole genome shotgun (WGS) entry which is preliminary data.</text>
</comment>
<reference evidence="2 3" key="1">
    <citation type="submission" date="2019-06" db="EMBL/GenBank/DDBJ databases">
        <title>Sequencing the genomes of 1000 actinobacteria strains.</title>
        <authorList>
            <person name="Klenk H.-P."/>
        </authorList>
    </citation>
    <scope>NUCLEOTIDE SEQUENCE [LARGE SCALE GENOMIC DNA]</scope>
    <source>
        <strain evidence="2 3">DSM 18607</strain>
    </source>
</reference>
<dbReference type="AlphaFoldDB" id="A0A542DYT7"/>
<evidence type="ECO:0000313" key="2">
    <source>
        <dbReference type="EMBL" id="TQJ08260.1"/>
    </source>
</evidence>
<keyword evidence="3" id="KW-1185">Reference proteome</keyword>